<dbReference type="PROSITE" id="PS50995">
    <property type="entry name" value="HTH_MARR_2"/>
    <property type="match status" value="1"/>
</dbReference>
<dbReference type="OrthoDB" id="9799663at2"/>
<accession>A0A3A6PHJ7</accession>
<dbReference type="InterPro" id="IPR036390">
    <property type="entry name" value="WH_DNA-bd_sf"/>
</dbReference>
<dbReference type="InterPro" id="IPR000835">
    <property type="entry name" value="HTH_MarR-typ"/>
</dbReference>
<dbReference type="Gene3D" id="1.10.10.10">
    <property type="entry name" value="Winged helix-like DNA-binding domain superfamily/Winged helix DNA-binding domain"/>
    <property type="match status" value="1"/>
</dbReference>
<comment type="caution">
    <text evidence="3">The sequence shown here is derived from an EMBL/GenBank/DDBJ whole genome shotgun (WGS) entry which is preliminary data.</text>
</comment>
<keyword evidence="4" id="KW-1185">Reference proteome</keyword>
<dbReference type="SMART" id="SM00347">
    <property type="entry name" value="HTH_MARR"/>
    <property type="match status" value="1"/>
</dbReference>
<dbReference type="GO" id="GO:0006950">
    <property type="term" value="P:response to stress"/>
    <property type="evidence" value="ECO:0007669"/>
    <property type="project" value="TreeGrafter"/>
</dbReference>
<sequence>MSEQRTEHVGVIIHTIDLEITSYLKHRLGQYQLAPEQHLVMALLLKQEGLTQIEIADQLRKDKSGLTRMLASLEKKGFIKRQGCPNDRRCTKVYLTEEGRALGGYIDMVTETTRELLERGFTKDEQDELVRLLMKLRENVQSAARMPQD</sequence>
<dbReference type="SUPFAM" id="SSF46785">
    <property type="entry name" value="Winged helix' DNA-binding domain"/>
    <property type="match status" value="1"/>
</dbReference>
<dbReference type="PANTHER" id="PTHR33164">
    <property type="entry name" value="TRANSCRIPTIONAL REGULATOR, MARR FAMILY"/>
    <property type="match status" value="1"/>
</dbReference>
<dbReference type="Pfam" id="PF01047">
    <property type="entry name" value="MarR"/>
    <property type="match status" value="1"/>
</dbReference>
<dbReference type="Proteomes" id="UP000267798">
    <property type="component" value="Unassembled WGS sequence"/>
</dbReference>
<keyword evidence="1" id="KW-0238">DNA-binding</keyword>
<dbReference type="PRINTS" id="PR00598">
    <property type="entry name" value="HTHMARR"/>
</dbReference>
<dbReference type="EMBL" id="QXQB01000002">
    <property type="protein sequence ID" value="RJX39750.1"/>
    <property type="molecule type" value="Genomic_DNA"/>
</dbReference>
<organism evidence="3 4">
    <name type="scientific">Paenibacillus pinisoli</name>
    <dbReference type="NCBI Taxonomy" id="1276110"/>
    <lineage>
        <taxon>Bacteria</taxon>
        <taxon>Bacillati</taxon>
        <taxon>Bacillota</taxon>
        <taxon>Bacilli</taxon>
        <taxon>Bacillales</taxon>
        <taxon>Paenibacillaceae</taxon>
        <taxon>Paenibacillus</taxon>
    </lineage>
</organism>
<evidence type="ECO:0000256" key="1">
    <source>
        <dbReference type="ARBA" id="ARBA00023125"/>
    </source>
</evidence>
<reference evidence="3 4" key="1">
    <citation type="submission" date="2018-09" db="EMBL/GenBank/DDBJ databases">
        <title>Paenibacillus aracenensis nov. sp. isolated from a cave in southern Spain.</title>
        <authorList>
            <person name="Jurado V."/>
            <person name="Gutierrez-Patricio S."/>
            <person name="Gonzalez-Pimentel J.L."/>
            <person name="Miller A.Z."/>
            <person name="Laiz L."/>
            <person name="Saiz-Jimenez C."/>
        </authorList>
    </citation>
    <scope>NUCLEOTIDE SEQUENCE [LARGE SCALE GENOMIC DNA]</scope>
    <source>
        <strain evidence="3 4">JCM 19203</strain>
    </source>
</reference>
<dbReference type="GO" id="GO:0003700">
    <property type="term" value="F:DNA-binding transcription factor activity"/>
    <property type="evidence" value="ECO:0007669"/>
    <property type="project" value="InterPro"/>
</dbReference>
<dbReference type="InterPro" id="IPR036388">
    <property type="entry name" value="WH-like_DNA-bd_sf"/>
</dbReference>
<evidence type="ECO:0000259" key="2">
    <source>
        <dbReference type="PROSITE" id="PS50995"/>
    </source>
</evidence>
<gene>
    <name evidence="3" type="ORF">D3P09_10135</name>
</gene>
<dbReference type="RefSeq" id="WP_120109485.1">
    <property type="nucleotide sequence ID" value="NZ_QXQB01000002.1"/>
</dbReference>
<feature type="domain" description="HTH marR-type" evidence="2">
    <location>
        <begin position="1"/>
        <end position="138"/>
    </location>
</feature>
<dbReference type="AlphaFoldDB" id="A0A3A6PHJ7"/>
<evidence type="ECO:0000313" key="3">
    <source>
        <dbReference type="EMBL" id="RJX39750.1"/>
    </source>
</evidence>
<proteinExistence type="predicted"/>
<dbReference type="GO" id="GO:0003677">
    <property type="term" value="F:DNA binding"/>
    <property type="evidence" value="ECO:0007669"/>
    <property type="project" value="UniProtKB-KW"/>
</dbReference>
<evidence type="ECO:0000313" key="4">
    <source>
        <dbReference type="Proteomes" id="UP000267798"/>
    </source>
</evidence>
<dbReference type="PANTHER" id="PTHR33164:SF101">
    <property type="entry name" value="TRANSCRIPTIONAL REPRESSOR MPRA"/>
    <property type="match status" value="1"/>
</dbReference>
<name>A0A3A6PHJ7_9BACL</name>
<protein>
    <submittedName>
        <fullName evidence="3">MarR family transcriptional regulator</fullName>
    </submittedName>
</protein>
<dbReference type="InterPro" id="IPR039422">
    <property type="entry name" value="MarR/SlyA-like"/>
</dbReference>